<feature type="transmembrane region" description="Helical" evidence="2">
    <location>
        <begin position="376"/>
        <end position="395"/>
    </location>
</feature>
<evidence type="ECO:0000256" key="1">
    <source>
        <dbReference type="ARBA" id="ARBA00022448"/>
    </source>
</evidence>
<evidence type="ECO:0000313" key="4">
    <source>
        <dbReference type="Proteomes" id="UP000753724"/>
    </source>
</evidence>
<keyword evidence="2" id="KW-0812">Transmembrane</keyword>
<dbReference type="Proteomes" id="UP000753724">
    <property type="component" value="Unassembled WGS sequence"/>
</dbReference>
<feature type="transmembrane region" description="Helical" evidence="2">
    <location>
        <begin position="334"/>
        <end position="356"/>
    </location>
</feature>
<evidence type="ECO:0000313" key="3">
    <source>
        <dbReference type="EMBL" id="NBC37078.1"/>
    </source>
</evidence>
<protein>
    <submittedName>
        <fullName evidence="3">MATE family efflux transporter</fullName>
    </submittedName>
</protein>
<keyword evidence="4" id="KW-1185">Reference proteome</keyword>
<feature type="transmembrane region" description="Helical" evidence="2">
    <location>
        <begin position="294"/>
        <end position="314"/>
    </location>
</feature>
<keyword evidence="2" id="KW-0472">Membrane</keyword>
<dbReference type="PANTHER" id="PTHR43298:SF2">
    <property type="entry name" value="FMN_FAD EXPORTER YEEO-RELATED"/>
    <property type="match status" value="1"/>
</dbReference>
<feature type="transmembrane region" description="Helical" evidence="2">
    <location>
        <begin position="29"/>
        <end position="48"/>
    </location>
</feature>
<dbReference type="RefSeq" id="WP_161718803.1">
    <property type="nucleotide sequence ID" value="NZ_JAAAPO010000004.1"/>
</dbReference>
<comment type="caution">
    <text evidence="3">The sequence shown here is derived from an EMBL/GenBank/DDBJ whole genome shotgun (WGS) entry which is preliminary data.</text>
</comment>
<sequence length="476" mass="48943">MANPQHTPHSPVPGAPHTASWGQEMRASLMLAVPMAAANLMQMAVYAIDVIFVARLGQRALAVSSLSIAVFTLMVWSLFALTGAVAPVIAAELGAGETGDPAQGRRAIRRTTRMALWLSAGLGAVAMLIAGQGRAILLATGQTQDVAQGAQAFLSILRWAIIPMLMAGVLRQVVSALGRPVFATVITALSIAANAAGNYALVFGHWGAPALGLAGSAWSNVITALVTLAAYGVAVYADPGLRAHRLLHGLWRVDSARLAQLLRIGLPMAGTTLAEAGLFNIAAFLMGRIGELELAAHALALQIASFAFMLPMGVGQAASIRVGYHYGAGDQAGVGRAGACAVVIGLGAALFSGAAMVLAPRLMLSAYVDIGAPAQAALLALAVQYMLIAAAFQLFDATQAILAGALRGLQDTRVPMGIALAGYWLPGFGLAAGLGLMTPLRGLGVWIGLAAGLVVVSIGLGWRWHRRGPLGLMAPR</sequence>
<feature type="transmembrane region" description="Helical" evidence="2">
    <location>
        <begin position="258"/>
        <end position="282"/>
    </location>
</feature>
<name>A0ABW9XEW0_9SPHN</name>
<keyword evidence="2" id="KW-1133">Transmembrane helix</keyword>
<feature type="transmembrane region" description="Helical" evidence="2">
    <location>
        <begin position="149"/>
        <end position="170"/>
    </location>
</feature>
<gene>
    <name evidence="3" type="ORF">GTZ99_10970</name>
</gene>
<dbReference type="CDD" id="cd13131">
    <property type="entry name" value="MATE_NorM_like"/>
    <property type="match status" value="1"/>
</dbReference>
<keyword evidence="1" id="KW-0813">Transport</keyword>
<feature type="transmembrane region" description="Helical" evidence="2">
    <location>
        <begin position="68"/>
        <end position="93"/>
    </location>
</feature>
<feature type="transmembrane region" description="Helical" evidence="2">
    <location>
        <begin position="218"/>
        <end position="237"/>
    </location>
</feature>
<feature type="transmembrane region" description="Helical" evidence="2">
    <location>
        <begin position="182"/>
        <end position="206"/>
    </location>
</feature>
<organism evidence="3 4">
    <name type="scientific">Novosphingobium ovatum</name>
    <dbReference type="NCBI Taxonomy" id="1908523"/>
    <lineage>
        <taxon>Bacteria</taxon>
        <taxon>Pseudomonadati</taxon>
        <taxon>Pseudomonadota</taxon>
        <taxon>Alphaproteobacteria</taxon>
        <taxon>Sphingomonadales</taxon>
        <taxon>Sphingomonadaceae</taxon>
        <taxon>Novosphingobium</taxon>
    </lineage>
</organism>
<reference evidence="4" key="1">
    <citation type="submission" date="2020-01" db="EMBL/GenBank/DDBJ databases">
        <title>Sphingomonas sp. strain CSW-10.</title>
        <authorList>
            <person name="Chen W.-M."/>
        </authorList>
    </citation>
    <scope>NUCLEOTIDE SEQUENCE [LARGE SCALE GENOMIC DNA]</scope>
    <source>
        <strain evidence="4">FSY-8</strain>
    </source>
</reference>
<dbReference type="NCBIfam" id="TIGR00797">
    <property type="entry name" value="matE"/>
    <property type="match status" value="1"/>
</dbReference>
<dbReference type="InterPro" id="IPR050222">
    <property type="entry name" value="MATE_MdtK"/>
</dbReference>
<dbReference type="EMBL" id="JAAAPO010000004">
    <property type="protein sequence ID" value="NBC37078.1"/>
    <property type="molecule type" value="Genomic_DNA"/>
</dbReference>
<dbReference type="InterPro" id="IPR002528">
    <property type="entry name" value="MATE_fam"/>
</dbReference>
<feature type="transmembrane region" description="Helical" evidence="2">
    <location>
        <begin position="114"/>
        <end position="137"/>
    </location>
</feature>
<feature type="transmembrane region" description="Helical" evidence="2">
    <location>
        <begin position="443"/>
        <end position="462"/>
    </location>
</feature>
<feature type="transmembrane region" description="Helical" evidence="2">
    <location>
        <begin position="416"/>
        <end position="437"/>
    </location>
</feature>
<evidence type="ECO:0000256" key="2">
    <source>
        <dbReference type="SAM" id="Phobius"/>
    </source>
</evidence>
<proteinExistence type="predicted"/>
<dbReference type="PANTHER" id="PTHR43298">
    <property type="entry name" value="MULTIDRUG RESISTANCE PROTEIN NORM-RELATED"/>
    <property type="match status" value="1"/>
</dbReference>
<dbReference type="Pfam" id="PF01554">
    <property type="entry name" value="MatE"/>
    <property type="match status" value="2"/>
</dbReference>
<accession>A0ABW9XEW0</accession>